<evidence type="ECO:0000256" key="2">
    <source>
        <dbReference type="SAM" id="Phobius"/>
    </source>
</evidence>
<protein>
    <submittedName>
        <fullName evidence="3">MFS transporter</fullName>
    </submittedName>
</protein>
<feature type="transmembrane region" description="Helical" evidence="2">
    <location>
        <begin position="293"/>
        <end position="315"/>
    </location>
</feature>
<feature type="transmembrane region" description="Helical" evidence="2">
    <location>
        <begin position="351"/>
        <end position="374"/>
    </location>
</feature>
<feature type="transmembrane region" description="Helical" evidence="2">
    <location>
        <begin position="386"/>
        <end position="411"/>
    </location>
</feature>
<evidence type="ECO:0000256" key="1">
    <source>
        <dbReference type="SAM" id="MobiDB-lite"/>
    </source>
</evidence>
<dbReference type="EMBL" id="MOMC01000007">
    <property type="protein sequence ID" value="ONH33104.1"/>
    <property type="molecule type" value="Genomic_DNA"/>
</dbReference>
<feature type="transmembrane region" description="Helical" evidence="2">
    <location>
        <begin position="213"/>
        <end position="232"/>
    </location>
</feature>
<dbReference type="InterPro" id="IPR011701">
    <property type="entry name" value="MFS"/>
</dbReference>
<keyword evidence="4" id="KW-1185">Reference proteome</keyword>
<dbReference type="PANTHER" id="PTHR23518">
    <property type="entry name" value="C-METHYLTRANSFERASE"/>
    <property type="match status" value="1"/>
</dbReference>
<keyword evidence="2" id="KW-1133">Transmembrane helix</keyword>
<dbReference type="PRINTS" id="PR00830">
    <property type="entry name" value="ENDOLAPTASE"/>
</dbReference>
<dbReference type="PANTHER" id="PTHR23518:SF2">
    <property type="entry name" value="MAJOR FACILITATOR SUPERFAMILY TRANSPORTER"/>
    <property type="match status" value="1"/>
</dbReference>
<proteinExistence type="predicted"/>
<dbReference type="Gene3D" id="1.20.1250.20">
    <property type="entry name" value="MFS general substrate transporter like domains"/>
    <property type="match status" value="2"/>
</dbReference>
<feature type="region of interest" description="Disordered" evidence="1">
    <location>
        <begin position="19"/>
        <end position="54"/>
    </location>
</feature>
<dbReference type="GO" id="GO:0022857">
    <property type="term" value="F:transmembrane transporter activity"/>
    <property type="evidence" value="ECO:0007669"/>
    <property type="project" value="InterPro"/>
</dbReference>
<feature type="transmembrane region" description="Helical" evidence="2">
    <location>
        <begin position="189"/>
        <end position="207"/>
    </location>
</feature>
<name>A0A1V2IIU0_9ACTN</name>
<feature type="transmembrane region" description="Helical" evidence="2">
    <location>
        <begin position="322"/>
        <end position="345"/>
    </location>
</feature>
<feature type="transmembrane region" description="Helical" evidence="2">
    <location>
        <begin position="417"/>
        <end position="435"/>
    </location>
</feature>
<evidence type="ECO:0000313" key="3">
    <source>
        <dbReference type="EMBL" id="ONH33104.1"/>
    </source>
</evidence>
<reference evidence="4" key="1">
    <citation type="submission" date="2016-10" db="EMBL/GenBank/DDBJ databases">
        <title>Frankia sp. NRRL B-16386 Genome sequencing.</title>
        <authorList>
            <person name="Ghodhbane-Gtari F."/>
            <person name="Swanson E."/>
            <person name="Gueddou A."/>
            <person name="Hezbri K."/>
            <person name="Ktari K."/>
            <person name="Nouioui I."/>
            <person name="Morris K."/>
            <person name="Simpson S."/>
            <person name="Abebe-Akele F."/>
            <person name="Thomas K."/>
            <person name="Gtari M."/>
            <person name="Tisa L.S."/>
        </authorList>
    </citation>
    <scope>NUCLEOTIDE SEQUENCE [LARGE SCALE GENOMIC DNA]</scope>
    <source>
        <strain evidence="4">NRRL B-16386</strain>
    </source>
</reference>
<keyword evidence="2" id="KW-0472">Membrane</keyword>
<dbReference type="SUPFAM" id="SSF103473">
    <property type="entry name" value="MFS general substrate transporter"/>
    <property type="match status" value="1"/>
</dbReference>
<evidence type="ECO:0000313" key="4">
    <source>
        <dbReference type="Proteomes" id="UP000188929"/>
    </source>
</evidence>
<dbReference type="Proteomes" id="UP000188929">
    <property type="component" value="Unassembled WGS sequence"/>
</dbReference>
<comment type="caution">
    <text evidence="3">The sequence shown here is derived from an EMBL/GenBank/DDBJ whole genome shotgun (WGS) entry which is preliminary data.</text>
</comment>
<feature type="transmembrane region" description="Helical" evidence="2">
    <location>
        <begin position="257"/>
        <end position="281"/>
    </location>
</feature>
<dbReference type="Pfam" id="PF07690">
    <property type="entry name" value="MFS_1"/>
    <property type="match status" value="1"/>
</dbReference>
<dbReference type="AlphaFoldDB" id="A0A1V2IIU0"/>
<organism evidence="3 4">
    <name type="scientific">Pseudofrankia asymbiotica</name>
    <dbReference type="NCBI Taxonomy" id="1834516"/>
    <lineage>
        <taxon>Bacteria</taxon>
        <taxon>Bacillati</taxon>
        <taxon>Actinomycetota</taxon>
        <taxon>Actinomycetes</taxon>
        <taxon>Frankiales</taxon>
        <taxon>Frankiaceae</taxon>
        <taxon>Pseudofrankia</taxon>
    </lineage>
</organism>
<sequence>MFGCPAGIYDRAVSAPPADSLGRPVDVGPAGSGLPAVSATAPPGTAPSTVGTPATRAPSRLPYLLSTVGLESMTAVTAPFLGRTLGAAPFALAGVEAAGRAGSAAARYGRNQLADRQPGLRGFMDLAGSAGLALAAGFFAASSALWQAGACRAGSWAARGLGTPALEEHASAAAPAHQLGRRLGFERSIGALGAAVGALLVAVLLEVTDTRGVIGYALIPVALAVVVSILGLRRGRADAPPPAPTQIKITKLRGGPLGVLLLGIVCYEASNIAVVLLLLRASKIVSVSEALPVVQRVALCYGLYQLSAAACAVIAGRLTDRAAASLVLAAGGLSLLGAYIGLAWASAGDDAIVVLCLVLAGAAAGAVDTAEFTGVARLTSPDSRRAAFGVLAGLQSGGRVFATLTAGGLWTLIGPKAGLLVCGPLLVAAIVIFAVRVDRPTRTQRATAAAPGNPDPRP</sequence>
<dbReference type="InterPro" id="IPR036259">
    <property type="entry name" value="MFS_trans_sf"/>
</dbReference>
<keyword evidence="2" id="KW-0812">Transmembrane</keyword>
<accession>A0A1V2IIU0</accession>
<dbReference type="STRING" id="1834516.BL253_02765"/>
<gene>
    <name evidence="3" type="ORF">BL253_02765</name>
</gene>